<dbReference type="Proteomes" id="UP001345827">
    <property type="component" value="Unassembled WGS sequence"/>
</dbReference>
<dbReference type="GO" id="GO:0016788">
    <property type="term" value="F:hydrolase activity, acting on ester bonds"/>
    <property type="evidence" value="ECO:0007669"/>
    <property type="project" value="UniProtKB-ARBA"/>
</dbReference>
<proteinExistence type="inferred from homology"/>
<sequence>MTRTDVEFKTSDDVTLRGWFFTPPSNVSGSQGTSTSKLPCMILTHGLSCVKEMGMADVALKYVTDLSVSCLVYDHRGFGASDTAPHAPRQEINTWLQANDMRDAVTYLQTREDVDTTKIGLWGYSLSAMHAVYVGAIDRRVKAVVALGPGMDGTEICKRLTAPHALSAMQGLFEMDRLARAQGQDPIKVPITSADGGQCVLPSPESTAIFGQWVGKDKDDERGWRNELTLRSLDDVSTYSTAMAHLENLCPTPVFFGVASRDTNSPADMVMKQYNKLSEPKEYALVDADHYELMGKARDVLHPKEVAFLKEWLFL</sequence>
<dbReference type="InterPro" id="IPR050261">
    <property type="entry name" value="FrsA_esterase"/>
</dbReference>
<comment type="similarity">
    <text evidence="2">Belongs to the AB hydrolase superfamily. FUS2 hydrolase family.</text>
</comment>
<feature type="domain" description="AB hydrolase-1" evidence="3">
    <location>
        <begin position="69"/>
        <end position="202"/>
    </location>
</feature>
<dbReference type="InterPro" id="IPR029058">
    <property type="entry name" value="AB_hydrolase_fold"/>
</dbReference>
<gene>
    <name evidence="4" type="ORF">LTR25_004389</name>
</gene>
<accession>A0AAV9QDE8</accession>
<organism evidence="4 5">
    <name type="scientific">Vermiconidia calcicola</name>
    <dbReference type="NCBI Taxonomy" id="1690605"/>
    <lineage>
        <taxon>Eukaryota</taxon>
        <taxon>Fungi</taxon>
        <taxon>Dikarya</taxon>
        <taxon>Ascomycota</taxon>
        <taxon>Pezizomycotina</taxon>
        <taxon>Dothideomycetes</taxon>
        <taxon>Dothideomycetidae</taxon>
        <taxon>Mycosphaerellales</taxon>
        <taxon>Extremaceae</taxon>
        <taxon>Vermiconidia</taxon>
    </lineage>
</organism>
<keyword evidence="1" id="KW-0378">Hydrolase</keyword>
<dbReference type="InterPro" id="IPR000073">
    <property type="entry name" value="AB_hydrolase_1"/>
</dbReference>
<evidence type="ECO:0000259" key="3">
    <source>
        <dbReference type="Pfam" id="PF00561"/>
    </source>
</evidence>
<reference evidence="4 5" key="1">
    <citation type="submission" date="2023-06" db="EMBL/GenBank/DDBJ databases">
        <title>Black Yeasts Isolated from many extreme environments.</title>
        <authorList>
            <person name="Coleine C."/>
            <person name="Stajich J.E."/>
            <person name="Selbmann L."/>
        </authorList>
    </citation>
    <scope>NUCLEOTIDE SEQUENCE [LARGE SCALE GENOMIC DNA]</scope>
    <source>
        <strain evidence="4 5">CCFEE 5887</strain>
    </source>
</reference>
<evidence type="ECO:0000313" key="5">
    <source>
        <dbReference type="Proteomes" id="UP001345827"/>
    </source>
</evidence>
<protein>
    <recommendedName>
        <fullName evidence="3">AB hydrolase-1 domain-containing protein</fullName>
    </recommendedName>
</protein>
<evidence type="ECO:0000313" key="4">
    <source>
        <dbReference type="EMBL" id="KAK5538845.1"/>
    </source>
</evidence>
<comment type="caution">
    <text evidence="4">The sequence shown here is derived from an EMBL/GenBank/DDBJ whole genome shotgun (WGS) entry which is preliminary data.</text>
</comment>
<dbReference type="SUPFAM" id="SSF53474">
    <property type="entry name" value="alpha/beta-Hydrolases"/>
    <property type="match status" value="1"/>
</dbReference>
<dbReference type="EMBL" id="JAXLQG010000006">
    <property type="protein sequence ID" value="KAK5538845.1"/>
    <property type="molecule type" value="Genomic_DNA"/>
</dbReference>
<dbReference type="AlphaFoldDB" id="A0AAV9QDE8"/>
<dbReference type="Gene3D" id="3.40.50.1820">
    <property type="entry name" value="alpha/beta hydrolase"/>
    <property type="match status" value="1"/>
</dbReference>
<evidence type="ECO:0000256" key="1">
    <source>
        <dbReference type="ARBA" id="ARBA00022801"/>
    </source>
</evidence>
<dbReference type="Gene3D" id="1.10.10.800">
    <property type="match status" value="1"/>
</dbReference>
<keyword evidence="5" id="KW-1185">Reference proteome</keyword>
<dbReference type="PANTHER" id="PTHR22946:SF9">
    <property type="entry name" value="POLYKETIDE TRANSFERASE AF380"/>
    <property type="match status" value="1"/>
</dbReference>
<dbReference type="PANTHER" id="PTHR22946">
    <property type="entry name" value="DIENELACTONE HYDROLASE DOMAIN-CONTAINING PROTEIN-RELATED"/>
    <property type="match status" value="1"/>
</dbReference>
<name>A0AAV9QDE8_9PEZI</name>
<evidence type="ECO:0000256" key="2">
    <source>
        <dbReference type="ARBA" id="ARBA00038115"/>
    </source>
</evidence>
<dbReference type="Pfam" id="PF00561">
    <property type="entry name" value="Abhydrolase_1"/>
    <property type="match status" value="1"/>
</dbReference>